<reference evidence="2" key="1">
    <citation type="journal article" date="2021" name="PeerJ">
        <title>Extensive microbial diversity within the chicken gut microbiome revealed by metagenomics and culture.</title>
        <authorList>
            <person name="Gilroy R."/>
            <person name="Ravi A."/>
            <person name="Getino M."/>
            <person name="Pursley I."/>
            <person name="Horton D.L."/>
            <person name="Alikhan N.F."/>
            <person name="Baker D."/>
            <person name="Gharbi K."/>
            <person name="Hall N."/>
            <person name="Watson M."/>
            <person name="Adriaenssens E.M."/>
            <person name="Foster-Nyarko E."/>
            <person name="Jarju S."/>
            <person name="Secka A."/>
            <person name="Antonio M."/>
            <person name="Oren A."/>
            <person name="Chaudhuri R.R."/>
            <person name="La Ragione R."/>
            <person name="Hildebrand F."/>
            <person name="Pallen M.J."/>
        </authorList>
    </citation>
    <scope>NUCLEOTIDE SEQUENCE</scope>
    <source>
        <strain evidence="2">ChiW19-954</strain>
    </source>
</reference>
<dbReference type="Proteomes" id="UP000823890">
    <property type="component" value="Unassembled WGS sequence"/>
</dbReference>
<reference evidence="2" key="2">
    <citation type="submission" date="2021-04" db="EMBL/GenBank/DDBJ databases">
        <authorList>
            <person name="Gilroy R."/>
        </authorList>
    </citation>
    <scope>NUCLEOTIDE SEQUENCE</scope>
    <source>
        <strain evidence="2">ChiW19-954</strain>
    </source>
</reference>
<accession>A0A9D2NJB8</accession>
<evidence type="ECO:0000313" key="3">
    <source>
        <dbReference type="Proteomes" id="UP000823890"/>
    </source>
</evidence>
<gene>
    <name evidence="2" type="ORF">H9758_01530</name>
</gene>
<sequence length="223" mass="24942">MGGFTINGCGAADSFYPIKELGEFYCPECRQKRQMCLMEVKRKIKVLYIPTVSINTKYAVGCRFCENGYYISDQQKEDLLYGRAWPEMTEDGLLLHEMKKSPAQEEEAIVEEYTDQEIRPEEYAEPDTKGDGGPAAQEIQMPKFCSRCGRKLDEATGKCKACDDAAALETVQQSGPADSRKGFSAKNNFAGTLQRKICPVCGLLYTADKTKCSVCGMQLEERK</sequence>
<dbReference type="EMBL" id="DWWO01000015">
    <property type="protein sequence ID" value="HJC33257.1"/>
    <property type="molecule type" value="Genomic_DNA"/>
</dbReference>
<proteinExistence type="predicted"/>
<feature type="domain" description="Zinc-ribbon 15" evidence="1">
    <location>
        <begin position="25"/>
        <end position="162"/>
    </location>
</feature>
<name>A0A9D2NJB8_9FIRM</name>
<protein>
    <recommendedName>
        <fullName evidence="1">Zinc-ribbon 15 domain-containing protein</fullName>
    </recommendedName>
</protein>
<dbReference type="InterPro" id="IPR031493">
    <property type="entry name" value="Zinc_ribbon_15"/>
</dbReference>
<organism evidence="2 3">
    <name type="scientific">Candidatus Mediterraneibacter faecipullorum</name>
    <dbReference type="NCBI Taxonomy" id="2838670"/>
    <lineage>
        <taxon>Bacteria</taxon>
        <taxon>Bacillati</taxon>
        <taxon>Bacillota</taxon>
        <taxon>Clostridia</taxon>
        <taxon>Lachnospirales</taxon>
        <taxon>Lachnospiraceae</taxon>
        <taxon>Mediterraneibacter</taxon>
    </lineage>
</organism>
<dbReference type="AlphaFoldDB" id="A0A9D2NJB8"/>
<evidence type="ECO:0000259" key="1">
    <source>
        <dbReference type="Pfam" id="PF17032"/>
    </source>
</evidence>
<evidence type="ECO:0000313" key="2">
    <source>
        <dbReference type="EMBL" id="HJC33257.1"/>
    </source>
</evidence>
<comment type="caution">
    <text evidence="2">The sequence shown here is derived from an EMBL/GenBank/DDBJ whole genome shotgun (WGS) entry which is preliminary data.</text>
</comment>
<dbReference type="Pfam" id="PF17032">
    <property type="entry name" value="Zn_ribbon_15"/>
    <property type="match status" value="1"/>
</dbReference>